<dbReference type="EMBL" id="HBFA01031422">
    <property type="protein sequence ID" value="CAD8682213.1"/>
    <property type="molecule type" value="Transcribed_RNA"/>
</dbReference>
<protein>
    <recommendedName>
        <fullName evidence="3">O-fucosyltransferase family protein</fullName>
    </recommendedName>
</protein>
<sequence length="224" mass="25157">MYMPTRCWSSSRRVLLRPWPTTRALTLLLLLALATVEALSLQPLSSPASSITSSTDATRISRRPMIMTTTIEDETISGIRRSSTSVSSSTTRQLFAAANNGDDEKAVVDIVVHHEVDVLLAGGSSGPSTRHLNRKLLRELSIDTFVSPRGWNLLPAHGFYFPGYLARDFIYPYKIRKYLVRHLTFPFYTNNIKQLVENLSLQRVAQIFGTRSLCLPYFVCLGFS</sequence>
<reference evidence="2" key="1">
    <citation type="submission" date="2021-01" db="EMBL/GenBank/DDBJ databases">
        <authorList>
            <person name="Corre E."/>
            <person name="Pelletier E."/>
            <person name="Niang G."/>
            <person name="Scheremetjew M."/>
            <person name="Finn R."/>
            <person name="Kale V."/>
            <person name="Holt S."/>
            <person name="Cochrane G."/>
            <person name="Meng A."/>
            <person name="Brown T."/>
            <person name="Cohen L."/>
        </authorList>
    </citation>
    <scope>NUCLEOTIDE SEQUENCE</scope>
    <source>
        <strain evidence="2">CCMP722</strain>
    </source>
</reference>
<evidence type="ECO:0000256" key="1">
    <source>
        <dbReference type="SAM" id="SignalP"/>
    </source>
</evidence>
<keyword evidence="1" id="KW-0732">Signal</keyword>
<name>A0A7S0WSS6_9CHLO</name>
<gene>
    <name evidence="2" type="ORF">POBO1169_LOCUS15817</name>
</gene>
<feature type="signal peptide" evidence="1">
    <location>
        <begin position="1"/>
        <end position="38"/>
    </location>
</feature>
<dbReference type="AlphaFoldDB" id="A0A7S0WSS6"/>
<feature type="chain" id="PRO_5030722272" description="O-fucosyltransferase family protein" evidence="1">
    <location>
        <begin position="39"/>
        <end position="224"/>
    </location>
</feature>
<evidence type="ECO:0000313" key="2">
    <source>
        <dbReference type="EMBL" id="CAD8682213.1"/>
    </source>
</evidence>
<evidence type="ECO:0008006" key="3">
    <source>
        <dbReference type="Google" id="ProtNLM"/>
    </source>
</evidence>
<accession>A0A7S0WSS6</accession>
<proteinExistence type="predicted"/>
<organism evidence="2">
    <name type="scientific">Pyramimonas obovata</name>
    <dbReference type="NCBI Taxonomy" id="1411642"/>
    <lineage>
        <taxon>Eukaryota</taxon>
        <taxon>Viridiplantae</taxon>
        <taxon>Chlorophyta</taxon>
        <taxon>Pyramimonadophyceae</taxon>
        <taxon>Pyramimonadales</taxon>
        <taxon>Pyramimonadaceae</taxon>
        <taxon>Pyramimonas</taxon>
        <taxon>Pyramimonas incertae sedis</taxon>
    </lineage>
</organism>